<comment type="caution">
    <text evidence="3">The sequence shown here is derived from an EMBL/GenBank/DDBJ whole genome shotgun (WGS) entry which is preliminary data.</text>
</comment>
<evidence type="ECO:0000256" key="1">
    <source>
        <dbReference type="SAM" id="Coils"/>
    </source>
</evidence>
<dbReference type="GeneID" id="40320940"/>
<keyword evidence="1" id="KW-0175">Coiled coil</keyword>
<reference evidence="3 4" key="1">
    <citation type="journal article" date="2018" name="BMC Genomics">
        <title>Genomic comparison of Trypanosoma conorhini and Trypanosoma rangeli to Trypanosoma cruzi strains of high and low virulence.</title>
        <authorList>
            <person name="Bradwell K.R."/>
            <person name="Koparde V.N."/>
            <person name="Matveyev A.V."/>
            <person name="Serrano M.G."/>
            <person name="Alves J.M."/>
            <person name="Parikh H."/>
            <person name="Huang B."/>
            <person name="Lee V."/>
            <person name="Espinosa-Alvarez O."/>
            <person name="Ortiz P.A."/>
            <person name="Costa-Martins A.G."/>
            <person name="Teixeira M.M."/>
            <person name="Buck G.A."/>
        </authorList>
    </citation>
    <scope>NUCLEOTIDE SEQUENCE [LARGE SCALE GENOMIC DNA]</scope>
    <source>
        <strain evidence="3 4">025E</strain>
    </source>
</reference>
<dbReference type="PROSITE" id="PS50096">
    <property type="entry name" value="IQ"/>
    <property type="match status" value="5"/>
</dbReference>
<evidence type="ECO:0000313" key="4">
    <source>
        <dbReference type="Proteomes" id="UP000284403"/>
    </source>
</evidence>
<accession>A0A3R7KJ94</accession>
<feature type="compositionally biased region" description="Basic residues" evidence="2">
    <location>
        <begin position="327"/>
        <end position="338"/>
    </location>
</feature>
<feature type="coiled-coil region" evidence="1">
    <location>
        <begin position="604"/>
        <end position="658"/>
    </location>
</feature>
<sequence length="832" mass="95359">MTAAEEEDDYLRLATRLYADSKHFLAIKAYERALAQVEDAAAAASASVTSGSASLLGRGPAAGNLLFKDFILHCNALGVKSLATDIKVAKDFLRLCLKELQRREYLQGDLDLDDPSRLFIPMQEDRGIAFLVSLTLNNWACLLLRSGNTMRAAAFLQVALANAVAEEIVCIISLNMCAVSVHNCSFPEARERALEVLREEDEESDEEETERVCESATAREDVDGLLRAFAYHYLAIAEEYLRPHEAEGYYKQATEMLVASPYQQWSSIIECARKRFVEIVQRRREETARRRELAEAEMEAARQVEATVRRKGGRPKSALTTQASFKHSSRGKKHKRRYSGATNDTKDDSVELPPISDYLRQKMQTEGLSNAAVPLLRVVDVEGMVLNGSQALGETAFPFTEGAGANSAAMVLLCEETPLQVIDEAEVKNIPPPRRTIWSPIAKKNDDIVVTPPPKVKQAPLLSPEAASIVKAFMPPPLSEKSIENAQRSVAAFKKILNHRLLTLLRAEKAYEERWEATNIVRRALLAFALAQDIVKLKVSMKIKREARTVLENASARRIVRFFRLLLERKSSNGIPMRGEARVKYFEEKAAITLQTYARRWLAIKELRRLQEQHQTEMRRVMKVQSLVRMHATRRRCLAQKEERDASLKRQKEAVTREFAATQIQRAYRRHAYRLHKWCEEGELTQFILHHFKFSREYYATLIQKTFRGFLVRRVYGPAVHAKRCYGRNCYRAALLNKCATVIQSVFRGYRVRRASKVPLQRRLQQRLLKRAREKVNLQRRLQNKAARVIQCAYRSHLARRTAAKLRGMRERERLLRRKRVHAPFRLEEQVY</sequence>
<dbReference type="InterPro" id="IPR000048">
    <property type="entry name" value="IQ_motif_EF-hand-BS"/>
</dbReference>
<dbReference type="Gene3D" id="1.20.5.190">
    <property type="match status" value="1"/>
</dbReference>
<evidence type="ECO:0000256" key="2">
    <source>
        <dbReference type="SAM" id="MobiDB-lite"/>
    </source>
</evidence>
<protein>
    <submittedName>
        <fullName evidence="3">Uncharacterized protein</fullName>
    </submittedName>
</protein>
<dbReference type="SMART" id="SM00015">
    <property type="entry name" value="IQ"/>
    <property type="match status" value="5"/>
</dbReference>
<organism evidence="3 4">
    <name type="scientific">Trypanosoma conorhini</name>
    <dbReference type="NCBI Taxonomy" id="83891"/>
    <lineage>
        <taxon>Eukaryota</taxon>
        <taxon>Discoba</taxon>
        <taxon>Euglenozoa</taxon>
        <taxon>Kinetoplastea</taxon>
        <taxon>Metakinetoplastina</taxon>
        <taxon>Trypanosomatida</taxon>
        <taxon>Trypanosomatidae</taxon>
        <taxon>Trypanosoma</taxon>
    </lineage>
</organism>
<dbReference type="Proteomes" id="UP000284403">
    <property type="component" value="Unassembled WGS sequence"/>
</dbReference>
<proteinExistence type="predicted"/>
<feature type="region of interest" description="Disordered" evidence="2">
    <location>
        <begin position="307"/>
        <end position="349"/>
    </location>
</feature>
<dbReference type="EMBL" id="MKKU01000562">
    <property type="protein sequence ID" value="RNF07568.1"/>
    <property type="molecule type" value="Genomic_DNA"/>
</dbReference>
<dbReference type="AlphaFoldDB" id="A0A3R7KJ94"/>
<feature type="coiled-coil region" evidence="1">
    <location>
        <begin position="277"/>
        <end position="304"/>
    </location>
</feature>
<gene>
    <name evidence="3" type="ORF">Tco025E_07329</name>
</gene>
<dbReference type="RefSeq" id="XP_029225683.1">
    <property type="nucleotide sequence ID" value="XM_029374195.1"/>
</dbReference>
<evidence type="ECO:0000313" key="3">
    <source>
        <dbReference type="EMBL" id="RNF07568.1"/>
    </source>
</evidence>
<keyword evidence="4" id="KW-1185">Reference proteome</keyword>
<name>A0A3R7KJ94_9TRYP</name>
<dbReference type="Pfam" id="PF00612">
    <property type="entry name" value="IQ"/>
    <property type="match status" value="4"/>
</dbReference>
<dbReference type="OrthoDB" id="2148418at2759"/>
<dbReference type="CDD" id="cd23767">
    <property type="entry name" value="IQCD"/>
    <property type="match status" value="1"/>
</dbReference>